<evidence type="ECO:0000256" key="5">
    <source>
        <dbReference type="ARBA" id="ARBA00023004"/>
    </source>
</evidence>
<evidence type="ECO:0000259" key="8">
    <source>
        <dbReference type="Pfam" id="PF00266"/>
    </source>
</evidence>
<keyword evidence="3" id="KW-0479">Metal-binding</keyword>
<comment type="similarity">
    <text evidence="2">Belongs to the class-V pyridoxal-phosphate-dependent aminotransferase family. NifS/IscS subfamily.</text>
</comment>
<reference evidence="9 10" key="1">
    <citation type="journal article" date="2019" name="Microorganisms">
        <title>Paenibacillus lutrae sp. nov., A Chitinolytic Species Isolated from A River Otter in Castril Natural Park, Granada, Spain.</title>
        <authorList>
            <person name="Rodriguez M."/>
            <person name="Reina J.C."/>
            <person name="Bejar V."/>
            <person name="Llamas I."/>
        </authorList>
    </citation>
    <scope>NUCLEOTIDE SEQUENCE [LARGE SCALE GENOMIC DNA]</scope>
    <source>
        <strain evidence="9 10">N10</strain>
    </source>
</reference>
<dbReference type="InterPro" id="IPR020578">
    <property type="entry name" value="Aminotrans_V_PyrdxlP_BS"/>
</dbReference>
<evidence type="ECO:0000256" key="3">
    <source>
        <dbReference type="ARBA" id="ARBA00022723"/>
    </source>
</evidence>
<evidence type="ECO:0000256" key="4">
    <source>
        <dbReference type="ARBA" id="ARBA00022898"/>
    </source>
</evidence>
<gene>
    <name evidence="9" type="ORF">EDM21_07650</name>
</gene>
<dbReference type="GO" id="GO:0051536">
    <property type="term" value="F:iron-sulfur cluster binding"/>
    <property type="evidence" value="ECO:0007669"/>
    <property type="project" value="UniProtKB-KW"/>
</dbReference>
<dbReference type="PANTHER" id="PTHR11601:SF50">
    <property type="entry name" value="CYSTEINE DESULFURASE ISCS 2-RELATED"/>
    <property type="match status" value="1"/>
</dbReference>
<evidence type="ECO:0000256" key="7">
    <source>
        <dbReference type="RuleBase" id="RU004504"/>
    </source>
</evidence>
<dbReference type="InterPro" id="IPR015421">
    <property type="entry name" value="PyrdxlP-dep_Trfase_major"/>
</dbReference>
<dbReference type="GO" id="GO:0046872">
    <property type="term" value="F:metal ion binding"/>
    <property type="evidence" value="ECO:0007669"/>
    <property type="project" value="UniProtKB-KW"/>
</dbReference>
<keyword evidence="6" id="KW-0411">Iron-sulfur</keyword>
<dbReference type="Gene3D" id="3.90.1150.10">
    <property type="entry name" value="Aspartate Aminotransferase, domain 1"/>
    <property type="match status" value="1"/>
</dbReference>
<keyword evidence="4" id="KW-0663">Pyridoxal phosphate</keyword>
<dbReference type="Gene3D" id="1.10.260.50">
    <property type="match status" value="1"/>
</dbReference>
<dbReference type="EMBL" id="RHLK01000003">
    <property type="protein sequence ID" value="MVO99401.1"/>
    <property type="molecule type" value="Genomic_DNA"/>
</dbReference>
<evidence type="ECO:0000256" key="6">
    <source>
        <dbReference type="ARBA" id="ARBA00023014"/>
    </source>
</evidence>
<evidence type="ECO:0000256" key="1">
    <source>
        <dbReference type="ARBA" id="ARBA00001933"/>
    </source>
</evidence>
<dbReference type="AlphaFoldDB" id="A0A7X3FHE5"/>
<dbReference type="InterPro" id="IPR015422">
    <property type="entry name" value="PyrdxlP-dep_Trfase_small"/>
</dbReference>
<proteinExistence type="inferred from homology"/>
<dbReference type="PROSITE" id="PS00595">
    <property type="entry name" value="AA_TRANSFER_CLASS_5"/>
    <property type="match status" value="1"/>
</dbReference>
<dbReference type="FunFam" id="3.40.640.10:FF:000084">
    <property type="entry name" value="IscS-like cysteine desulfurase"/>
    <property type="match status" value="1"/>
</dbReference>
<dbReference type="Proteomes" id="UP000490800">
    <property type="component" value="Unassembled WGS sequence"/>
</dbReference>
<dbReference type="OrthoDB" id="9808002at2"/>
<comment type="caution">
    <text evidence="9">The sequence shown here is derived from an EMBL/GenBank/DDBJ whole genome shotgun (WGS) entry which is preliminary data.</text>
</comment>
<dbReference type="RefSeq" id="WP_157334371.1">
    <property type="nucleotide sequence ID" value="NZ_RHLK01000003.1"/>
</dbReference>
<accession>A0A7X3FHE5</accession>
<evidence type="ECO:0000256" key="2">
    <source>
        <dbReference type="ARBA" id="ARBA00006490"/>
    </source>
</evidence>
<dbReference type="NCBIfam" id="NF002806">
    <property type="entry name" value="PRK02948.1"/>
    <property type="match status" value="1"/>
</dbReference>
<dbReference type="InterPro" id="IPR000192">
    <property type="entry name" value="Aminotrans_V_dom"/>
</dbReference>
<dbReference type="PIRSF" id="PIRSF005572">
    <property type="entry name" value="NifS"/>
    <property type="match status" value="1"/>
</dbReference>
<dbReference type="GO" id="GO:0031071">
    <property type="term" value="F:cysteine desulfurase activity"/>
    <property type="evidence" value="ECO:0007669"/>
    <property type="project" value="UniProtKB-ARBA"/>
</dbReference>
<evidence type="ECO:0000313" key="9">
    <source>
        <dbReference type="EMBL" id="MVO99401.1"/>
    </source>
</evidence>
<feature type="domain" description="Aminotransferase class V" evidence="8">
    <location>
        <begin position="3"/>
        <end position="360"/>
    </location>
</feature>
<evidence type="ECO:0000313" key="10">
    <source>
        <dbReference type="Proteomes" id="UP000490800"/>
    </source>
</evidence>
<protein>
    <submittedName>
        <fullName evidence="9">Aminotransferase class V-fold PLP-dependent enzyme</fullName>
    </submittedName>
</protein>
<dbReference type="SUPFAM" id="SSF53383">
    <property type="entry name" value="PLP-dependent transferases"/>
    <property type="match status" value="1"/>
</dbReference>
<dbReference type="InterPro" id="IPR015424">
    <property type="entry name" value="PyrdxlP-dep_Trfase"/>
</dbReference>
<keyword evidence="5" id="KW-0408">Iron</keyword>
<dbReference type="PANTHER" id="PTHR11601">
    <property type="entry name" value="CYSTEINE DESULFURYLASE FAMILY MEMBER"/>
    <property type="match status" value="1"/>
</dbReference>
<organism evidence="9 10">
    <name type="scientific">Paenibacillus lutrae</name>
    <dbReference type="NCBI Taxonomy" id="2078573"/>
    <lineage>
        <taxon>Bacteria</taxon>
        <taxon>Bacillati</taxon>
        <taxon>Bacillota</taxon>
        <taxon>Bacilli</taxon>
        <taxon>Bacillales</taxon>
        <taxon>Paenibacillaceae</taxon>
        <taxon>Paenibacillus</taxon>
    </lineage>
</organism>
<name>A0A7X3FHE5_9BACL</name>
<dbReference type="GO" id="GO:0008483">
    <property type="term" value="F:transaminase activity"/>
    <property type="evidence" value="ECO:0007669"/>
    <property type="project" value="UniProtKB-KW"/>
</dbReference>
<comment type="cofactor">
    <cofactor evidence="1 7">
        <name>pyridoxal 5'-phosphate</name>
        <dbReference type="ChEBI" id="CHEBI:597326"/>
    </cofactor>
</comment>
<sequence length="390" mass="42469">MLYLDNAATTPPYEEVVTTVADVMRQHYGNPSSIHRLGMDAQKLVSRAREVIGSVLHVKPTELIFTSGGTESSNLAIKGAAYRYRNRGSHLITTAIEHASVTAAFEQLEAEGFTVTILPVDDTGAVTLEQLQAAVTDETILVSVMHVNNEMGRIQPIAEIGRWLRGRRTVLFHVDAVQGVGKLPLHPAEMGIDLMSASAHKFKGPKGAGFLYKREGIELYPLLAGGGQEHGMRSGTENVPLIVGMAKALRLATEHLQADIQRKRAFRDIVADGIRSMPELMLTGSAEPAHMAPHLLHFCYPGMNSEVVVHALEQRGIYISTKSACSSGVPEASKVLLAMGFDKQRASSGLRVSWTEEHSESDAHRFVGELRQVIDELVPVTLADKGGRKR</sequence>
<dbReference type="InterPro" id="IPR016454">
    <property type="entry name" value="Cysteine_dSase"/>
</dbReference>
<dbReference type="Gene3D" id="3.40.640.10">
    <property type="entry name" value="Type I PLP-dependent aspartate aminotransferase-like (Major domain)"/>
    <property type="match status" value="1"/>
</dbReference>
<dbReference type="Pfam" id="PF00266">
    <property type="entry name" value="Aminotran_5"/>
    <property type="match status" value="1"/>
</dbReference>
<keyword evidence="9" id="KW-0808">Transferase</keyword>
<keyword evidence="10" id="KW-1185">Reference proteome</keyword>
<keyword evidence="9" id="KW-0032">Aminotransferase</keyword>